<dbReference type="InterPro" id="IPR004276">
    <property type="entry name" value="GlycoTrans_28_N"/>
</dbReference>
<comment type="caution">
    <text evidence="4">The sequence shown here is derived from an EMBL/GenBank/DDBJ whole genome shotgun (WGS) entry which is preliminary data.</text>
</comment>
<reference evidence="5" key="1">
    <citation type="submission" date="2017-09" db="EMBL/GenBank/DDBJ databases">
        <title>Depth-based differentiation of microbial function through sediment-hosted aquifers and enrichment of novel symbionts in the deep terrestrial subsurface.</title>
        <authorList>
            <person name="Probst A.J."/>
            <person name="Ladd B."/>
            <person name="Jarett J.K."/>
            <person name="Geller-Mcgrath D.E."/>
            <person name="Sieber C.M.K."/>
            <person name="Emerson J.B."/>
            <person name="Anantharaman K."/>
            <person name="Thomas B.C."/>
            <person name="Malmstrom R."/>
            <person name="Stieglmeier M."/>
            <person name="Klingl A."/>
            <person name="Woyke T."/>
            <person name="Ryan C.M."/>
            <person name="Banfield J.F."/>
        </authorList>
    </citation>
    <scope>NUCLEOTIDE SEQUENCE [LARGE SCALE GENOMIC DNA]</scope>
</reference>
<dbReference type="SUPFAM" id="SSF53756">
    <property type="entry name" value="UDP-Glycosyltransferase/glycogen phosphorylase"/>
    <property type="match status" value="1"/>
</dbReference>
<evidence type="ECO:0000256" key="2">
    <source>
        <dbReference type="ARBA" id="ARBA00022679"/>
    </source>
</evidence>
<dbReference type="GO" id="GO:0005975">
    <property type="term" value="P:carbohydrate metabolic process"/>
    <property type="evidence" value="ECO:0007669"/>
    <property type="project" value="InterPro"/>
</dbReference>
<dbReference type="PANTHER" id="PTHR21015:SF27">
    <property type="entry name" value="UDP-N-ACETYLGLUCOSAMINE--N-ACETYLMURAMYL-(PENTAPEPTIDE) PYROPHOSPHORYL-UNDECAPRENOL N-ACETYLGLUCOSAMINE TRANSFERASE"/>
    <property type="match status" value="1"/>
</dbReference>
<dbReference type="CDD" id="cd03785">
    <property type="entry name" value="GT28_MurG"/>
    <property type="match status" value="1"/>
</dbReference>
<evidence type="ECO:0000259" key="3">
    <source>
        <dbReference type="Pfam" id="PF03033"/>
    </source>
</evidence>
<dbReference type="Pfam" id="PF03033">
    <property type="entry name" value="Glyco_transf_28"/>
    <property type="match status" value="1"/>
</dbReference>
<accession>A0A2M8G1A7</accession>
<dbReference type="AlphaFoldDB" id="A0A2M8G1A7"/>
<organism evidence="4 5">
    <name type="scientific">Candidatus Colwellbacteria bacterium CG_4_9_14_0_2_um_filter_50_12</name>
    <dbReference type="NCBI Taxonomy" id="1974538"/>
    <lineage>
        <taxon>Bacteria</taxon>
        <taxon>Candidatus Colwelliibacteriota</taxon>
    </lineage>
</organism>
<keyword evidence="1 4" id="KW-0328">Glycosyltransferase</keyword>
<feature type="non-terminal residue" evidence="4">
    <location>
        <position position="185"/>
    </location>
</feature>
<proteinExistence type="predicted"/>
<dbReference type="Gene3D" id="3.40.50.2000">
    <property type="entry name" value="Glycogen Phosphorylase B"/>
    <property type="match status" value="1"/>
</dbReference>
<sequence>MPRTRRFRVLMTGGGTGGHIYPLVAVAAELQALARDVGMNLDIRYLGSYGPYKELLELNNIRVGKIAESKLRRYFSFSNFIDAPKFAFSMLQALFKIFWFMPDIVFSKGGPGALAVVLASRFYRVPVIVHESDTVPGLTNLISGRYAKLVAVSFESAAAYFPKKDVVLTGNPIRTYLLNALDKES</sequence>
<evidence type="ECO:0000313" key="4">
    <source>
        <dbReference type="EMBL" id="PJC65433.1"/>
    </source>
</evidence>
<evidence type="ECO:0000256" key="1">
    <source>
        <dbReference type="ARBA" id="ARBA00022676"/>
    </source>
</evidence>
<feature type="domain" description="Glycosyltransferase family 28 N-terminal" evidence="3">
    <location>
        <begin position="9"/>
        <end position="151"/>
    </location>
</feature>
<dbReference type="EMBL" id="PFQX01000027">
    <property type="protein sequence ID" value="PJC65433.1"/>
    <property type="molecule type" value="Genomic_DNA"/>
</dbReference>
<protein>
    <submittedName>
        <fullName evidence="4">UDP-N-acetylglucosamine--N-acetylmuramyl-(Pentapeptide) pyrophosphoryl-undecaprenol N-acetylglucosamine transferase</fullName>
        <ecNumber evidence="4">2.4.1.227</ecNumber>
    </submittedName>
</protein>
<dbReference type="EC" id="2.4.1.227" evidence="4"/>
<dbReference type="GO" id="GO:0016758">
    <property type="term" value="F:hexosyltransferase activity"/>
    <property type="evidence" value="ECO:0007669"/>
    <property type="project" value="InterPro"/>
</dbReference>
<dbReference type="Proteomes" id="UP000229674">
    <property type="component" value="Unassembled WGS sequence"/>
</dbReference>
<keyword evidence="2 4" id="KW-0808">Transferase</keyword>
<dbReference type="GO" id="GO:1901137">
    <property type="term" value="P:carbohydrate derivative biosynthetic process"/>
    <property type="evidence" value="ECO:0007669"/>
    <property type="project" value="UniProtKB-ARBA"/>
</dbReference>
<name>A0A2M8G1A7_9BACT</name>
<evidence type="ECO:0000313" key="5">
    <source>
        <dbReference type="Proteomes" id="UP000229674"/>
    </source>
</evidence>
<gene>
    <name evidence="4" type="ORF">CO020_00695</name>
</gene>
<dbReference type="PANTHER" id="PTHR21015">
    <property type="entry name" value="UDP-N-ACETYLGLUCOSAMINE--N-ACETYLMURAMYL-(PENTAPEPTIDE) PYROPHOSPHORYL-UNDECAPRENOL N-ACETYLGLUCOSAMINE TRANSFERASE 1"/>
    <property type="match status" value="1"/>
</dbReference>